<evidence type="ECO:0000313" key="2">
    <source>
        <dbReference type="Proteomes" id="UP000676336"/>
    </source>
</evidence>
<reference evidence="1" key="1">
    <citation type="submission" date="2021-02" db="EMBL/GenBank/DDBJ databases">
        <authorList>
            <person name="Nowell W R."/>
        </authorList>
    </citation>
    <scope>NUCLEOTIDE SEQUENCE</scope>
</reference>
<evidence type="ECO:0000313" key="1">
    <source>
        <dbReference type="EMBL" id="CAF5213013.1"/>
    </source>
</evidence>
<dbReference type="EMBL" id="CAJOBI010341114">
    <property type="protein sequence ID" value="CAF5213013.1"/>
    <property type="molecule type" value="Genomic_DNA"/>
</dbReference>
<dbReference type="AlphaFoldDB" id="A0A8S3J460"/>
<gene>
    <name evidence="1" type="ORF">SMN809_LOCUS78915</name>
</gene>
<proteinExistence type="predicted"/>
<name>A0A8S3J460_9BILA</name>
<dbReference type="Proteomes" id="UP000676336">
    <property type="component" value="Unassembled WGS sequence"/>
</dbReference>
<organism evidence="1 2">
    <name type="scientific">Rotaria magnacalcarata</name>
    <dbReference type="NCBI Taxonomy" id="392030"/>
    <lineage>
        <taxon>Eukaryota</taxon>
        <taxon>Metazoa</taxon>
        <taxon>Spiralia</taxon>
        <taxon>Gnathifera</taxon>
        <taxon>Rotifera</taxon>
        <taxon>Eurotatoria</taxon>
        <taxon>Bdelloidea</taxon>
        <taxon>Philodinida</taxon>
        <taxon>Philodinidae</taxon>
        <taxon>Rotaria</taxon>
    </lineage>
</organism>
<sequence length="90" mass="10311">SELERSRITVEEVKPLLHDEVQFHHGNCTIHFTSNDDDDDEETNIPVRQIDRSQLNSVNNHAVIRTTEMSPGEIFSTMLDKRDTQSGGYL</sequence>
<feature type="non-terminal residue" evidence="1">
    <location>
        <position position="1"/>
    </location>
</feature>
<accession>A0A8S3J460</accession>
<comment type="caution">
    <text evidence="1">The sequence shown here is derived from an EMBL/GenBank/DDBJ whole genome shotgun (WGS) entry which is preliminary data.</text>
</comment>
<protein>
    <submittedName>
        <fullName evidence="1">Uncharacterized protein</fullName>
    </submittedName>
</protein>